<feature type="binding site" evidence="12">
    <location>
        <position position="239"/>
    </location>
    <ligand>
        <name>[2Fe-2S] cluster</name>
        <dbReference type="ChEBI" id="CHEBI:190135"/>
    </ligand>
</feature>
<evidence type="ECO:0000256" key="7">
    <source>
        <dbReference type="ARBA" id="ARBA00022982"/>
    </source>
</evidence>
<evidence type="ECO:0000313" key="15">
    <source>
        <dbReference type="Proteomes" id="UP000635245"/>
    </source>
</evidence>
<dbReference type="GO" id="GO:0051537">
    <property type="term" value="F:2 iron, 2 sulfur cluster binding"/>
    <property type="evidence" value="ECO:0007669"/>
    <property type="project" value="UniProtKB-KW"/>
</dbReference>
<proteinExistence type="inferred from homology"/>
<comment type="similarity">
    <text evidence="1">Belongs to the PyrK family.</text>
</comment>
<dbReference type="InterPro" id="IPR019480">
    <property type="entry name" value="Dihydroorotate_DH_Fe-S-bd"/>
</dbReference>
<gene>
    <name evidence="14" type="ORF">JHE00_24860</name>
</gene>
<dbReference type="EMBL" id="JAENJH010000007">
    <property type="protein sequence ID" value="MBK1787569.1"/>
    <property type="molecule type" value="Genomic_DNA"/>
</dbReference>
<dbReference type="Gene3D" id="3.40.50.80">
    <property type="entry name" value="Nucleotide-binding domain of ferredoxin-NADP reductase (FNR) module"/>
    <property type="match status" value="1"/>
</dbReference>
<keyword evidence="6 11" id="KW-0274">FAD</keyword>
<dbReference type="Pfam" id="PF10418">
    <property type="entry name" value="DHODB_Fe-S_bind"/>
    <property type="match status" value="1"/>
</dbReference>
<feature type="binding site" evidence="12">
    <location>
        <position position="247"/>
    </location>
    <ligand>
        <name>[2Fe-2S] cluster</name>
        <dbReference type="ChEBI" id="CHEBI:190135"/>
    </ligand>
</feature>
<comment type="caution">
    <text evidence="14">The sequence shown here is derived from an EMBL/GenBank/DDBJ whole genome shotgun (WGS) entry which is preliminary data.</text>
</comment>
<dbReference type="SUPFAM" id="SSF63380">
    <property type="entry name" value="Riboflavin synthase domain-like"/>
    <property type="match status" value="1"/>
</dbReference>
<keyword evidence="3 11" id="KW-0285">Flavoprotein</keyword>
<dbReference type="RefSeq" id="WP_200322331.1">
    <property type="nucleotide sequence ID" value="NZ_JAENJH010000007.1"/>
</dbReference>
<evidence type="ECO:0000256" key="12">
    <source>
        <dbReference type="PIRSR" id="PIRSR006816-2"/>
    </source>
</evidence>
<keyword evidence="15" id="KW-1185">Reference proteome</keyword>
<sequence length="272" mass="28509">MSGPAALGVLEGERPVPACERAEVLVSRPLSDRYRLLRFRSPVIAERARAGQFVMLAPVTESGPVLPRPMAIYTRDAAAGVVDIVYGVVGAGTTALSAVAAGETVVVTGPLGRGFAIHDDTERVLLLGRGVGICAMTTVAQDLADTPVRVAAVLSGRHDASIIGADVLRACRADVRRVTDADGTSGVPAVRERLHRAFDVDPPQQILTSGSERLTRLAAQLAARWRATAQVSIEAHMACGLGYCHGCAAGDGDGTREAPLVCRDGPVFRLRT</sequence>
<dbReference type="InterPro" id="IPR017927">
    <property type="entry name" value="FAD-bd_FR_type"/>
</dbReference>
<organism evidence="14 15">
    <name type="scientific">Prauserella cavernicola</name>
    <dbReference type="NCBI Taxonomy" id="2800127"/>
    <lineage>
        <taxon>Bacteria</taxon>
        <taxon>Bacillati</taxon>
        <taxon>Actinomycetota</taxon>
        <taxon>Actinomycetes</taxon>
        <taxon>Pseudonocardiales</taxon>
        <taxon>Pseudonocardiaceae</taxon>
        <taxon>Prauserella</taxon>
    </lineage>
</organism>
<name>A0A934V7C8_9PSEU</name>
<accession>A0A934V7C8</accession>
<dbReference type="GO" id="GO:0006221">
    <property type="term" value="P:pyrimidine nucleotide biosynthetic process"/>
    <property type="evidence" value="ECO:0007669"/>
    <property type="project" value="InterPro"/>
</dbReference>
<dbReference type="InterPro" id="IPR039261">
    <property type="entry name" value="FNR_nucleotide-bd"/>
</dbReference>
<dbReference type="AlphaFoldDB" id="A0A934V7C8"/>
<evidence type="ECO:0000259" key="13">
    <source>
        <dbReference type="PROSITE" id="PS51384"/>
    </source>
</evidence>
<dbReference type="PANTHER" id="PTHR43513:SF3">
    <property type="entry name" value="DIHYDROOROTATE DEHYDROGENASE B (NAD(+)), ELECTRON TRANSFER SUBUNIT-RELATED"/>
    <property type="match status" value="1"/>
</dbReference>
<evidence type="ECO:0000256" key="1">
    <source>
        <dbReference type="ARBA" id="ARBA00006422"/>
    </source>
</evidence>
<keyword evidence="8 12" id="KW-0408">Iron</keyword>
<comment type="cofactor">
    <cofactor evidence="12">
        <name>[2Fe-2S] cluster</name>
        <dbReference type="ChEBI" id="CHEBI:190135"/>
    </cofactor>
    <text evidence="12">Binds 1 [2Fe-2S] cluster per subunit.</text>
</comment>
<keyword evidence="2" id="KW-0813">Transport</keyword>
<evidence type="ECO:0000256" key="11">
    <source>
        <dbReference type="PIRSR" id="PIRSR006816-1"/>
    </source>
</evidence>
<reference evidence="14" key="1">
    <citation type="submission" date="2020-12" db="EMBL/GenBank/DDBJ databases">
        <title>Prauserella sp. ASG 168, a novel actinomycete isolated from cave rock.</title>
        <authorList>
            <person name="Suriyachadkun C."/>
        </authorList>
    </citation>
    <scope>NUCLEOTIDE SEQUENCE</scope>
    <source>
        <strain evidence="14">ASG 168</strain>
    </source>
</reference>
<dbReference type="InterPro" id="IPR037117">
    <property type="entry name" value="Dihydroorotate_DH_ele_sf"/>
</dbReference>
<feature type="binding site" evidence="12">
    <location>
        <position position="244"/>
    </location>
    <ligand>
        <name>[2Fe-2S] cluster</name>
        <dbReference type="ChEBI" id="CHEBI:190135"/>
    </ligand>
</feature>
<dbReference type="Gene3D" id="2.10.240.10">
    <property type="entry name" value="Dihydroorotate dehydrogenase, electron transfer subunit"/>
    <property type="match status" value="1"/>
</dbReference>
<keyword evidence="4 12" id="KW-0001">2Fe-2S</keyword>
<evidence type="ECO:0000313" key="14">
    <source>
        <dbReference type="EMBL" id="MBK1787569.1"/>
    </source>
</evidence>
<evidence type="ECO:0000256" key="5">
    <source>
        <dbReference type="ARBA" id="ARBA00022723"/>
    </source>
</evidence>
<evidence type="ECO:0000256" key="6">
    <source>
        <dbReference type="ARBA" id="ARBA00022827"/>
    </source>
</evidence>
<dbReference type="SUPFAM" id="SSF52343">
    <property type="entry name" value="Ferredoxin reductase-like, C-terminal NADP-linked domain"/>
    <property type="match status" value="1"/>
</dbReference>
<dbReference type="GO" id="GO:0050660">
    <property type="term" value="F:flavin adenine dinucleotide binding"/>
    <property type="evidence" value="ECO:0007669"/>
    <property type="project" value="InterPro"/>
</dbReference>
<keyword evidence="5 12" id="KW-0479">Metal-binding</keyword>
<protein>
    <submittedName>
        <fullName evidence="14">Dihydroorotate oxidase electron transfer subunit</fullName>
    </submittedName>
</protein>
<dbReference type="InterPro" id="IPR050353">
    <property type="entry name" value="PyrK_electron_transfer"/>
</dbReference>
<dbReference type="GO" id="GO:0016491">
    <property type="term" value="F:oxidoreductase activity"/>
    <property type="evidence" value="ECO:0007669"/>
    <property type="project" value="InterPro"/>
</dbReference>
<evidence type="ECO:0000256" key="9">
    <source>
        <dbReference type="ARBA" id="ARBA00023014"/>
    </source>
</evidence>
<feature type="binding site" evidence="11">
    <location>
        <begin position="92"/>
        <end position="93"/>
    </location>
    <ligand>
        <name>FAD</name>
        <dbReference type="ChEBI" id="CHEBI:57692"/>
    </ligand>
</feature>
<dbReference type="PROSITE" id="PS51384">
    <property type="entry name" value="FAD_FR"/>
    <property type="match status" value="1"/>
</dbReference>
<evidence type="ECO:0000256" key="2">
    <source>
        <dbReference type="ARBA" id="ARBA00022448"/>
    </source>
</evidence>
<evidence type="ECO:0000256" key="8">
    <source>
        <dbReference type="ARBA" id="ARBA00023004"/>
    </source>
</evidence>
<dbReference type="Proteomes" id="UP000635245">
    <property type="component" value="Unassembled WGS sequence"/>
</dbReference>
<comment type="cofactor">
    <cofactor evidence="10">
        <name>[2Fe-2S] cluster</name>
        <dbReference type="ChEBI" id="CHEBI:190135"/>
    </cofactor>
</comment>
<feature type="domain" description="FAD-binding FR-type" evidence="13">
    <location>
        <begin position="17"/>
        <end position="117"/>
    </location>
</feature>
<keyword evidence="7" id="KW-0249">Electron transport</keyword>
<evidence type="ECO:0000256" key="4">
    <source>
        <dbReference type="ARBA" id="ARBA00022714"/>
    </source>
</evidence>
<evidence type="ECO:0000256" key="10">
    <source>
        <dbReference type="ARBA" id="ARBA00034078"/>
    </source>
</evidence>
<comment type="cofactor">
    <cofactor evidence="11">
        <name>FAD</name>
        <dbReference type="ChEBI" id="CHEBI:57692"/>
    </cofactor>
    <text evidence="11">Binds 1 FAD per subunit.</text>
</comment>
<keyword evidence="9 12" id="KW-0411">Iron-sulfur</keyword>
<feature type="binding site" evidence="12">
    <location>
        <position position="262"/>
    </location>
    <ligand>
        <name>[2Fe-2S] cluster</name>
        <dbReference type="ChEBI" id="CHEBI:190135"/>
    </ligand>
</feature>
<evidence type="ECO:0000256" key="3">
    <source>
        <dbReference type="ARBA" id="ARBA00022630"/>
    </source>
</evidence>
<dbReference type="GO" id="GO:0046872">
    <property type="term" value="F:metal ion binding"/>
    <property type="evidence" value="ECO:0007669"/>
    <property type="project" value="UniProtKB-KW"/>
</dbReference>
<dbReference type="InterPro" id="IPR017938">
    <property type="entry name" value="Riboflavin_synthase-like_b-brl"/>
</dbReference>
<dbReference type="Gene3D" id="2.40.30.10">
    <property type="entry name" value="Translation factors"/>
    <property type="match status" value="1"/>
</dbReference>
<dbReference type="PANTHER" id="PTHR43513">
    <property type="entry name" value="DIHYDROOROTATE DEHYDROGENASE B (NAD(+)), ELECTRON TRANSFER SUBUNIT"/>
    <property type="match status" value="1"/>
</dbReference>
<dbReference type="PIRSF" id="PIRSF006816">
    <property type="entry name" value="Cyc3_hyd_g"/>
    <property type="match status" value="1"/>
</dbReference>
<dbReference type="InterPro" id="IPR012165">
    <property type="entry name" value="Cyt_c3_hydrogenase_gsu"/>
</dbReference>